<gene>
    <name evidence="2" type="ORF">EHT87_23880</name>
</gene>
<evidence type="ECO:0008006" key="4">
    <source>
        <dbReference type="Google" id="ProtNLM"/>
    </source>
</evidence>
<accession>A0A3P1CE41</accession>
<proteinExistence type="predicted"/>
<evidence type="ECO:0000256" key="1">
    <source>
        <dbReference type="SAM" id="SignalP"/>
    </source>
</evidence>
<name>A0A3P1CE41_9BACT</name>
<protein>
    <recommendedName>
        <fullName evidence="4">T9SS C-terminal target domain-containing protein</fullName>
    </recommendedName>
</protein>
<keyword evidence="3" id="KW-1185">Reference proteome</keyword>
<feature type="signal peptide" evidence="1">
    <location>
        <begin position="1"/>
        <end position="23"/>
    </location>
</feature>
<sequence>MKTLFNSLLVAFTLTVVTCSASWAESNKPIGRPKNVAAFQSGMYTTAEGKLRIALDKQTGGSVVIRLTNQAGTDLFVEQVGQRQQTARLLLDISALPDGLYQVVITNGVETTKQALTLATTRQTIAVSRLVAFN</sequence>
<evidence type="ECO:0000313" key="2">
    <source>
        <dbReference type="EMBL" id="RRB11518.1"/>
    </source>
</evidence>
<dbReference type="Proteomes" id="UP000274271">
    <property type="component" value="Unassembled WGS sequence"/>
</dbReference>
<dbReference type="AlphaFoldDB" id="A0A3P1CE41"/>
<comment type="caution">
    <text evidence="2">The sequence shown here is derived from an EMBL/GenBank/DDBJ whole genome shotgun (WGS) entry which is preliminary data.</text>
</comment>
<dbReference type="EMBL" id="RQJP01000005">
    <property type="protein sequence ID" value="RRB11518.1"/>
    <property type="molecule type" value="Genomic_DNA"/>
</dbReference>
<keyword evidence="1" id="KW-0732">Signal</keyword>
<dbReference type="RefSeq" id="WP_124909186.1">
    <property type="nucleotide sequence ID" value="NZ_RQJP01000005.1"/>
</dbReference>
<feature type="chain" id="PRO_5017975983" description="T9SS C-terminal target domain-containing protein" evidence="1">
    <location>
        <begin position="24"/>
        <end position="134"/>
    </location>
</feature>
<dbReference type="OrthoDB" id="961604at2"/>
<organism evidence="2 3">
    <name type="scientific">Larkinella knui</name>
    <dbReference type="NCBI Taxonomy" id="2025310"/>
    <lineage>
        <taxon>Bacteria</taxon>
        <taxon>Pseudomonadati</taxon>
        <taxon>Bacteroidota</taxon>
        <taxon>Cytophagia</taxon>
        <taxon>Cytophagales</taxon>
        <taxon>Spirosomataceae</taxon>
        <taxon>Larkinella</taxon>
    </lineage>
</organism>
<evidence type="ECO:0000313" key="3">
    <source>
        <dbReference type="Proteomes" id="UP000274271"/>
    </source>
</evidence>
<reference evidence="2 3" key="1">
    <citation type="submission" date="2018-11" db="EMBL/GenBank/DDBJ databases">
        <authorList>
            <person name="Zhou Z."/>
            <person name="Wang G."/>
        </authorList>
    </citation>
    <scope>NUCLEOTIDE SEQUENCE [LARGE SCALE GENOMIC DNA]</scope>
    <source>
        <strain evidence="2 3">KCTC42998</strain>
    </source>
</reference>